<reference evidence="1" key="1">
    <citation type="submission" date="2014-11" db="EMBL/GenBank/DDBJ databases">
        <authorList>
            <person name="Amaro Gonzalez C."/>
        </authorList>
    </citation>
    <scope>NUCLEOTIDE SEQUENCE</scope>
</reference>
<name>A0A0E9WR82_ANGAN</name>
<sequence>MAEPIKITIETGWAPLNYALSQWERSIQAPPDTHKHFISPPIPSLKKKTNLLQNVYYTSLFYQQSMEGVGGGCHPFEIIQKTIHLCKKENGSSASLLLHNCHS</sequence>
<accession>A0A0E9WR82</accession>
<dbReference type="EMBL" id="GBXM01015648">
    <property type="protein sequence ID" value="JAH92929.1"/>
    <property type="molecule type" value="Transcribed_RNA"/>
</dbReference>
<proteinExistence type="predicted"/>
<reference evidence="1" key="2">
    <citation type="journal article" date="2015" name="Fish Shellfish Immunol.">
        <title>Early steps in the European eel (Anguilla anguilla)-Vibrio vulnificus interaction in the gills: Role of the RtxA13 toxin.</title>
        <authorList>
            <person name="Callol A."/>
            <person name="Pajuelo D."/>
            <person name="Ebbesson L."/>
            <person name="Teles M."/>
            <person name="MacKenzie S."/>
            <person name="Amaro C."/>
        </authorList>
    </citation>
    <scope>NUCLEOTIDE SEQUENCE</scope>
</reference>
<evidence type="ECO:0000313" key="1">
    <source>
        <dbReference type="EMBL" id="JAH92929.1"/>
    </source>
</evidence>
<protein>
    <submittedName>
        <fullName evidence="1">Uncharacterized protein</fullName>
    </submittedName>
</protein>
<dbReference type="AlphaFoldDB" id="A0A0E9WR82"/>
<organism evidence="1">
    <name type="scientific">Anguilla anguilla</name>
    <name type="common">European freshwater eel</name>
    <name type="synonym">Muraena anguilla</name>
    <dbReference type="NCBI Taxonomy" id="7936"/>
    <lineage>
        <taxon>Eukaryota</taxon>
        <taxon>Metazoa</taxon>
        <taxon>Chordata</taxon>
        <taxon>Craniata</taxon>
        <taxon>Vertebrata</taxon>
        <taxon>Euteleostomi</taxon>
        <taxon>Actinopterygii</taxon>
        <taxon>Neopterygii</taxon>
        <taxon>Teleostei</taxon>
        <taxon>Anguilliformes</taxon>
        <taxon>Anguillidae</taxon>
        <taxon>Anguilla</taxon>
    </lineage>
</organism>